<comment type="caution">
    <text evidence="1">The sequence shown here is derived from an EMBL/GenBank/DDBJ whole genome shotgun (WGS) entry which is preliminary data.</text>
</comment>
<reference evidence="1" key="1">
    <citation type="submission" date="2022-03" db="EMBL/GenBank/DDBJ databases">
        <authorList>
            <person name="Sayadi A."/>
        </authorList>
    </citation>
    <scope>NUCLEOTIDE SEQUENCE</scope>
</reference>
<sequence length="60" mass="7222">MVKKQRAKRKVMYHDRFIKDLLDTSSRTSTYQLKSVLSKVPESRDTKHEDIMKKMMMTMI</sequence>
<name>A0A9P0LEL7_ACAOB</name>
<evidence type="ECO:0000313" key="1">
    <source>
        <dbReference type="EMBL" id="CAH1994054.1"/>
    </source>
</evidence>
<gene>
    <name evidence="1" type="ORF">ACAOBT_LOCUS21893</name>
</gene>
<organism evidence="1 2">
    <name type="scientific">Acanthoscelides obtectus</name>
    <name type="common">Bean weevil</name>
    <name type="synonym">Bruchus obtectus</name>
    <dbReference type="NCBI Taxonomy" id="200917"/>
    <lineage>
        <taxon>Eukaryota</taxon>
        <taxon>Metazoa</taxon>
        <taxon>Ecdysozoa</taxon>
        <taxon>Arthropoda</taxon>
        <taxon>Hexapoda</taxon>
        <taxon>Insecta</taxon>
        <taxon>Pterygota</taxon>
        <taxon>Neoptera</taxon>
        <taxon>Endopterygota</taxon>
        <taxon>Coleoptera</taxon>
        <taxon>Polyphaga</taxon>
        <taxon>Cucujiformia</taxon>
        <taxon>Chrysomeloidea</taxon>
        <taxon>Chrysomelidae</taxon>
        <taxon>Bruchinae</taxon>
        <taxon>Bruchini</taxon>
        <taxon>Acanthoscelides</taxon>
    </lineage>
</organism>
<dbReference type="OrthoDB" id="8197773at2759"/>
<dbReference type="AlphaFoldDB" id="A0A9P0LEL7"/>
<dbReference type="EMBL" id="CAKOFQ010007189">
    <property type="protein sequence ID" value="CAH1994054.1"/>
    <property type="molecule type" value="Genomic_DNA"/>
</dbReference>
<evidence type="ECO:0000313" key="2">
    <source>
        <dbReference type="Proteomes" id="UP001152888"/>
    </source>
</evidence>
<protein>
    <submittedName>
        <fullName evidence="1">Uncharacterized protein</fullName>
    </submittedName>
</protein>
<keyword evidence="2" id="KW-1185">Reference proteome</keyword>
<accession>A0A9P0LEL7</accession>
<proteinExistence type="predicted"/>
<dbReference type="Proteomes" id="UP001152888">
    <property type="component" value="Unassembled WGS sequence"/>
</dbReference>